<dbReference type="EMBL" id="AKWZ02000001">
    <property type="protein sequence ID" value="EPG76290.1"/>
    <property type="molecule type" value="Genomic_DNA"/>
</dbReference>
<sequence length="141" mass="16191">MCLFVMKFGAVSHSSTFLVDCWPWPGAFLLAGLLISNSSQFADVINPWDLPITERILNRKHISHIILETRPGGYRITLLVNERFPYNYKSKSAPFFVRVRDAKAGLELAEKLDKYLDRGYSLRVHLNGSEIIEYELDESIK</sequence>
<comment type="caution">
    <text evidence="1">The sequence shown here is derived from an EMBL/GenBank/DDBJ whole genome shotgun (WGS) entry which is preliminary data.</text>
</comment>
<reference evidence="1" key="1">
    <citation type="submission" date="2013-04" db="EMBL/GenBank/DDBJ databases">
        <authorList>
            <person name="Harkins D.M."/>
            <person name="Durkin A.S."/>
            <person name="Selengut J.D."/>
            <person name="Sanka R."/>
            <person name="DePew J."/>
            <person name="Purushe J."/>
            <person name="Ahmed A."/>
            <person name="van der Linden H."/>
            <person name="Goris M.G.A."/>
            <person name="Hartskeerl R.A."/>
            <person name="Vinetz J.M."/>
            <person name="Sutton G.G."/>
            <person name="Nelson W.C."/>
            <person name="Fouts D.E."/>
        </authorList>
    </citation>
    <scope>NUCLEOTIDE SEQUENCE [LARGE SCALE GENOMIC DNA]</scope>
    <source>
        <strain evidence="1">BUT 6</strain>
    </source>
</reference>
<accession>S3VIH9</accession>
<dbReference type="Proteomes" id="UP000014540">
    <property type="component" value="Unassembled WGS sequence"/>
</dbReference>
<dbReference type="AlphaFoldDB" id="S3VIH9"/>
<keyword evidence="2" id="KW-1185">Reference proteome</keyword>
<organism evidence="1 2">
    <name type="scientific">Leptospira fainei serovar Hurstbridge str. BUT 6</name>
    <dbReference type="NCBI Taxonomy" id="1193011"/>
    <lineage>
        <taxon>Bacteria</taxon>
        <taxon>Pseudomonadati</taxon>
        <taxon>Spirochaetota</taxon>
        <taxon>Spirochaetia</taxon>
        <taxon>Leptospirales</taxon>
        <taxon>Leptospiraceae</taxon>
        <taxon>Leptospira</taxon>
    </lineage>
</organism>
<proteinExistence type="predicted"/>
<protein>
    <submittedName>
        <fullName evidence="1">Uncharacterized protein</fullName>
    </submittedName>
</protein>
<evidence type="ECO:0000313" key="1">
    <source>
        <dbReference type="EMBL" id="EPG76290.1"/>
    </source>
</evidence>
<gene>
    <name evidence="1" type="ORF">LEP1GSC058_1201</name>
</gene>
<evidence type="ECO:0000313" key="2">
    <source>
        <dbReference type="Proteomes" id="UP000014540"/>
    </source>
</evidence>
<dbReference type="STRING" id="1193011.LEP1GSC058_1201"/>
<name>S3VIH9_9LEPT</name>